<dbReference type="EMBL" id="QSGO01000003">
    <property type="protein sequence ID" value="RHB37097.1"/>
    <property type="molecule type" value="Genomic_DNA"/>
</dbReference>
<protein>
    <recommendedName>
        <fullName evidence="3">Lipocalin-like domain-containing protein</fullName>
    </recommendedName>
</protein>
<gene>
    <name evidence="1" type="ORF">DW888_06000</name>
</gene>
<comment type="caution">
    <text evidence="1">The sequence shown here is derived from an EMBL/GenBank/DDBJ whole genome shotgun (WGS) entry which is preliminary data.</text>
</comment>
<evidence type="ECO:0000313" key="2">
    <source>
        <dbReference type="Proteomes" id="UP000284379"/>
    </source>
</evidence>
<name>A0A413VTX0_9BACE</name>
<dbReference type="AlphaFoldDB" id="A0A413VTX0"/>
<evidence type="ECO:0008006" key="3">
    <source>
        <dbReference type="Google" id="ProtNLM"/>
    </source>
</evidence>
<accession>A0A413VTX0</accession>
<organism evidence="1 2">
    <name type="scientific">Bacteroides nordii</name>
    <dbReference type="NCBI Taxonomy" id="291645"/>
    <lineage>
        <taxon>Bacteria</taxon>
        <taxon>Pseudomonadati</taxon>
        <taxon>Bacteroidota</taxon>
        <taxon>Bacteroidia</taxon>
        <taxon>Bacteroidales</taxon>
        <taxon>Bacteroidaceae</taxon>
        <taxon>Bacteroides</taxon>
    </lineage>
</organism>
<sequence length="138" mass="16257">MKKKSLFNLAFVCLCFLFNGCNSPKPTFQDFIGTWVSEDGGEIILRSDSTCVLKNIHDTYIDIISDDKPLNYEGKWILREKDDLEYDKYNIRIEKQGTFLIIFYISGERLFGYASPWYLFQYIGDPDELNLYKFTKLK</sequence>
<proteinExistence type="predicted"/>
<dbReference type="Proteomes" id="UP000284379">
    <property type="component" value="Unassembled WGS sequence"/>
</dbReference>
<reference evidence="1 2" key="1">
    <citation type="submission" date="2018-08" db="EMBL/GenBank/DDBJ databases">
        <title>A genome reference for cultivated species of the human gut microbiota.</title>
        <authorList>
            <person name="Zou Y."/>
            <person name="Xue W."/>
            <person name="Luo G."/>
        </authorList>
    </citation>
    <scope>NUCLEOTIDE SEQUENCE [LARGE SCALE GENOMIC DNA]</scope>
    <source>
        <strain evidence="1 2">AM40-30BH</strain>
    </source>
</reference>
<dbReference type="RefSeq" id="WP_122201071.1">
    <property type="nucleotide sequence ID" value="NZ_CABJFV010000003.1"/>
</dbReference>
<evidence type="ECO:0000313" key="1">
    <source>
        <dbReference type="EMBL" id="RHB37097.1"/>
    </source>
</evidence>